<evidence type="ECO:0000313" key="3">
    <source>
        <dbReference type="Proteomes" id="UP001549921"/>
    </source>
</evidence>
<dbReference type="InterPro" id="IPR036865">
    <property type="entry name" value="CRAL-TRIO_dom_sf"/>
</dbReference>
<reference evidence="2 3" key="1">
    <citation type="submission" date="2024-06" db="EMBL/GenBank/DDBJ databases">
        <title>A chromosome-level genome assembly of beet webworm, Loxostege sticticalis.</title>
        <authorList>
            <person name="Zhang Y."/>
        </authorList>
    </citation>
    <scope>NUCLEOTIDE SEQUENCE [LARGE SCALE GENOMIC DNA]</scope>
    <source>
        <strain evidence="2">AQ028</strain>
        <tissue evidence="2">Male pupae</tissue>
    </source>
</reference>
<dbReference type="CDD" id="cd00170">
    <property type="entry name" value="SEC14"/>
    <property type="match status" value="1"/>
</dbReference>
<dbReference type="PRINTS" id="PR00180">
    <property type="entry name" value="CRETINALDHBP"/>
</dbReference>
<dbReference type="EMBL" id="JBEDNZ010000018">
    <property type="protein sequence ID" value="KAL0821302.1"/>
    <property type="molecule type" value="Genomic_DNA"/>
</dbReference>
<dbReference type="PANTHER" id="PTHR10174:SF234">
    <property type="entry name" value="SD01558P"/>
    <property type="match status" value="1"/>
</dbReference>
<dbReference type="Proteomes" id="UP001549921">
    <property type="component" value="Unassembled WGS sequence"/>
</dbReference>
<dbReference type="Gene3D" id="1.10.8.20">
    <property type="entry name" value="N-terminal domain of phosphatidylinositol transfer protein sec14p"/>
    <property type="match status" value="1"/>
</dbReference>
<accession>A0ABD0SN83</accession>
<name>A0ABD0SN83_LOXSC</name>
<dbReference type="InterPro" id="IPR001251">
    <property type="entry name" value="CRAL-TRIO_dom"/>
</dbReference>
<dbReference type="SMART" id="SM01100">
    <property type="entry name" value="CRAL_TRIO_N"/>
    <property type="match status" value="1"/>
</dbReference>
<dbReference type="AlphaFoldDB" id="A0ABD0SN83"/>
<protein>
    <recommendedName>
        <fullName evidence="1">CRAL-TRIO domain-containing protein</fullName>
    </recommendedName>
</protein>
<proteinExistence type="predicted"/>
<dbReference type="Pfam" id="PF00650">
    <property type="entry name" value="CRAL_TRIO"/>
    <property type="match status" value="1"/>
</dbReference>
<evidence type="ECO:0000259" key="1">
    <source>
        <dbReference type="PROSITE" id="PS50191"/>
    </source>
</evidence>
<dbReference type="Gene3D" id="3.40.525.10">
    <property type="entry name" value="CRAL-TRIO lipid binding domain"/>
    <property type="match status" value="1"/>
</dbReference>
<dbReference type="SUPFAM" id="SSF46938">
    <property type="entry name" value="CRAL/TRIO N-terminal domain"/>
    <property type="match status" value="1"/>
</dbReference>
<dbReference type="Pfam" id="PF03765">
    <property type="entry name" value="CRAL_TRIO_N"/>
    <property type="match status" value="1"/>
</dbReference>
<dbReference type="SUPFAM" id="SSF52087">
    <property type="entry name" value="CRAL/TRIO domain"/>
    <property type="match status" value="1"/>
</dbReference>
<gene>
    <name evidence="2" type="ORF">ABMA28_005898</name>
</gene>
<dbReference type="InterPro" id="IPR011074">
    <property type="entry name" value="CRAL/TRIO_N_dom"/>
</dbReference>
<dbReference type="SMART" id="SM00516">
    <property type="entry name" value="SEC14"/>
    <property type="match status" value="1"/>
</dbReference>
<organism evidence="2 3">
    <name type="scientific">Loxostege sticticalis</name>
    <name type="common">Beet webworm moth</name>
    <dbReference type="NCBI Taxonomy" id="481309"/>
    <lineage>
        <taxon>Eukaryota</taxon>
        <taxon>Metazoa</taxon>
        <taxon>Ecdysozoa</taxon>
        <taxon>Arthropoda</taxon>
        <taxon>Hexapoda</taxon>
        <taxon>Insecta</taxon>
        <taxon>Pterygota</taxon>
        <taxon>Neoptera</taxon>
        <taxon>Endopterygota</taxon>
        <taxon>Lepidoptera</taxon>
        <taxon>Glossata</taxon>
        <taxon>Ditrysia</taxon>
        <taxon>Pyraloidea</taxon>
        <taxon>Crambidae</taxon>
        <taxon>Pyraustinae</taxon>
        <taxon>Loxostege</taxon>
    </lineage>
</organism>
<comment type="caution">
    <text evidence="2">The sequence shown here is derived from an EMBL/GenBank/DDBJ whole genome shotgun (WGS) entry which is preliminary data.</text>
</comment>
<dbReference type="InterPro" id="IPR036273">
    <property type="entry name" value="CRAL/TRIO_N_dom_sf"/>
</dbReference>
<dbReference type="PANTHER" id="PTHR10174">
    <property type="entry name" value="ALPHA-TOCOPHEROL TRANSFER PROTEIN-RELATED"/>
    <property type="match status" value="1"/>
</dbReference>
<feature type="domain" description="CRAL-TRIO" evidence="1">
    <location>
        <begin position="92"/>
        <end position="263"/>
    </location>
</feature>
<evidence type="ECO:0000313" key="2">
    <source>
        <dbReference type="EMBL" id="KAL0821302.1"/>
    </source>
</evidence>
<sequence length="293" mass="34604">MYECLLEIAFKAEVNTKEDPELYEIAYEQCHEELNTREACIAELRDMIYARGECMPFRTDDAFLIRFLRVTKFIVPKAHKLLARYCSFREQYPYLYKDVDMWGLTKFKEAYEGSMLDRPDIGRLSVFRVGMWDPSEFPVEDLVRAGMLMTEIGIRQPKLQVFGGTVLVDLEGITLRHVATLTPTVAYQIVCLLGLASPCRLKSCHIINYSWILNTFIYLFKRFIPRRSWEKIYFHGYNLKSLQEHFDLECLPVRYGGTCRNFTTFGTWLTKIKKYRDEQFDQEMKQLGYIVKE</sequence>
<dbReference type="PROSITE" id="PS50191">
    <property type="entry name" value="CRAL_TRIO"/>
    <property type="match status" value="1"/>
</dbReference>